<dbReference type="AlphaFoldDB" id="A0A1G9GTL8"/>
<accession>A0A1G9GTL8</accession>
<evidence type="ECO:0000313" key="1">
    <source>
        <dbReference type="EMBL" id="SDL04031.1"/>
    </source>
</evidence>
<dbReference type="Proteomes" id="UP000199155">
    <property type="component" value="Unassembled WGS sequence"/>
</dbReference>
<reference evidence="1 2" key="1">
    <citation type="submission" date="2016-10" db="EMBL/GenBank/DDBJ databases">
        <authorList>
            <person name="de Groot N.N."/>
        </authorList>
    </citation>
    <scope>NUCLEOTIDE SEQUENCE [LARGE SCALE GENOMIC DNA]</scope>
    <source>
        <strain evidence="1 2">CGMCC 4.5727</strain>
    </source>
</reference>
<proteinExistence type="predicted"/>
<sequence>MAAGRKRVFRPAVHRNFVKFFTRKWRPLGEGEASGVRIGDMIMVHGLIPVRSPYVTA</sequence>
<dbReference type="EMBL" id="FNFF01000017">
    <property type="protein sequence ID" value="SDL04031.1"/>
    <property type="molecule type" value="Genomic_DNA"/>
</dbReference>
<organism evidence="1 2">
    <name type="scientific">Streptomyces indicus</name>
    <dbReference type="NCBI Taxonomy" id="417292"/>
    <lineage>
        <taxon>Bacteria</taxon>
        <taxon>Bacillati</taxon>
        <taxon>Actinomycetota</taxon>
        <taxon>Actinomycetes</taxon>
        <taxon>Kitasatosporales</taxon>
        <taxon>Streptomycetaceae</taxon>
        <taxon>Streptomyces</taxon>
    </lineage>
</organism>
<name>A0A1G9GTL8_9ACTN</name>
<gene>
    <name evidence="1" type="ORF">SAMN05421806_1178</name>
</gene>
<evidence type="ECO:0000313" key="2">
    <source>
        <dbReference type="Proteomes" id="UP000199155"/>
    </source>
</evidence>
<keyword evidence="2" id="KW-1185">Reference proteome</keyword>
<dbReference type="STRING" id="417292.SAMN05421806_1178"/>
<protein>
    <submittedName>
        <fullName evidence="1">Uncharacterized protein</fullName>
    </submittedName>
</protein>